<dbReference type="InterPro" id="IPR002698">
    <property type="entry name" value="FTHF_cligase"/>
</dbReference>
<name>A0A4Q7N3C0_9BACT</name>
<dbReference type="GO" id="GO:0005524">
    <property type="term" value="F:ATP binding"/>
    <property type="evidence" value="ECO:0007669"/>
    <property type="project" value="UniProtKB-KW"/>
</dbReference>
<dbReference type="GO" id="GO:0035999">
    <property type="term" value="P:tetrahydrofolate interconversion"/>
    <property type="evidence" value="ECO:0007669"/>
    <property type="project" value="TreeGrafter"/>
</dbReference>
<keyword evidence="7" id="KW-1185">Reference proteome</keyword>
<evidence type="ECO:0000256" key="4">
    <source>
        <dbReference type="PIRSR" id="PIRSR006806-1"/>
    </source>
</evidence>
<dbReference type="SUPFAM" id="SSF100950">
    <property type="entry name" value="NagB/RpiA/CoA transferase-like"/>
    <property type="match status" value="1"/>
</dbReference>
<keyword evidence="2 4" id="KW-0547">Nucleotide-binding</keyword>
<evidence type="ECO:0000256" key="1">
    <source>
        <dbReference type="ARBA" id="ARBA00010638"/>
    </source>
</evidence>
<organism evidence="6 7">
    <name type="scientific">Pseudobacter ginsenosidimutans</name>
    <dbReference type="NCBI Taxonomy" id="661488"/>
    <lineage>
        <taxon>Bacteria</taxon>
        <taxon>Pseudomonadati</taxon>
        <taxon>Bacteroidota</taxon>
        <taxon>Chitinophagia</taxon>
        <taxon>Chitinophagales</taxon>
        <taxon>Chitinophagaceae</taxon>
        <taxon>Pseudobacter</taxon>
    </lineage>
</organism>
<dbReference type="GO" id="GO:0046872">
    <property type="term" value="F:metal ion binding"/>
    <property type="evidence" value="ECO:0007669"/>
    <property type="project" value="UniProtKB-KW"/>
</dbReference>
<gene>
    <name evidence="6" type="ORF">EV199_1026</name>
</gene>
<dbReference type="EMBL" id="SGXA01000001">
    <property type="protein sequence ID" value="RZS75165.1"/>
    <property type="molecule type" value="Genomic_DNA"/>
</dbReference>
<dbReference type="PANTHER" id="PTHR23407:SF1">
    <property type="entry name" value="5-FORMYLTETRAHYDROFOLATE CYCLO-LIGASE"/>
    <property type="match status" value="1"/>
</dbReference>
<comment type="similarity">
    <text evidence="1 5">Belongs to the 5-formyltetrahydrofolate cyclo-ligase family.</text>
</comment>
<dbReference type="AlphaFoldDB" id="A0A4Q7N3C0"/>
<comment type="caution">
    <text evidence="6">The sequence shown here is derived from an EMBL/GenBank/DDBJ whole genome shotgun (WGS) entry which is preliminary data.</text>
</comment>
<feature type="binding site" evidence="4">
    <location>
        <begin position="3"/>
        <end position="7"/>
    </location>
    <ligand>
        <name>ATP</name>
        <dbReference type="ChEBI" id="CHEBI:30616"/>
    </ligand>
</feature>
<feature type="binding site" evidence="4">
    <location>
        <position position="55"/>
    </location>
    <ligand>
        <name>substrate</name>
    </ligand>
</feature>
<comment type="catalytic activity">
    <reaction evidence="5">
        <text>(6S)-5-formyl-5,6,7,8-tetrahydrofolate + ATP = (6R)-5,10-methenyltetrahydrofolate + ADP + phosphate</text>
        <dbReference type="Rhea" id="RHEA:10488"/>
        <dbReference type="ChEBI" id="CHEBI:30616"/>
        <dbReference type="ChEBI" id="CHEBI:43474"/>
        <dbReference type="ChEBI" id="CHEBI:57455"/>
        <dbReference type="ChEBI" id="CHEBI:57457"/>
        <dbReference type="ChEBI" id="CHEBI:456216"/>
        <dbReference type="EC" id="6.3.3.2"/>
    </reaction>
</comment>
<dbReference type="InterPro" id="IPR024185">
    <property type="entry name" value="FTHF_cligase-like_sf"/>
</dbReference>
<keyword evidence="3 4" id="KW-0067">ATP-binding</keyword>
<dbReference type="Pfam" id="PF01812">
    <property type="entry name" value="5-FTHF_cyc-lig"/>
    <property type="match status" value="1"/>
</dbReference>
<dbReference type="Proteomes" id="UP000293874">
    <property type="component" value="Unassembled WGS sequence"/>
</dbReference>
<dbReference type="RefSeq" id="WP_130539556.1">
    <property type="nucleotide sequence ID" value="NZ_CP042431.1"/>
</dbReference>
<protein>
    <recommendedName>
        <fullName evidence="5">5-formyltetrahydrofolate cyclo-ligase</fullName>
        <ecNumber evidence="5">6.3.3.2</ecNumber>
    </recommendedName>
</protein>
<proteinExistence type="inferred from homology"/>
<evidence type="ECO:0000256" key="2">
    <source>
        <dbReference type="ARBA" id="ARBA00022741"/>
    </source>
</evidence>
<keyword evidence="6" id="KW-0436">Ligase</keyword>
<dbReference type="GO" id="GO:0009396">
    <property type="term" value="P:folic acid-containing compound biosynthetic process"/>
    <property type="evidence" value="ECO:0007669"/>
    <property type="project" value="TreeGrafter"/>
</dbReference>
<comment type="cofactor">
    <cofactor evidence="5">
        <name>Mg(2+)</name>
        <dbReference type="ChEBI" id="CHEBI:18420"/>
    </cofactor>
</comment>
<dbReference type="OrthoDB" id="9801938at2"/>
<accession>A0A4Q7N3C0</accession>
<dbReference type="InterPro" id="IPR037171">
    <property type="entry name" value="NagB/RpiA_transferase-like"/>
</dbReference>
<evidence type="ECO:0000256" key="3">
    <source>
        <dbReference type="ARBA" id="ARBA00022840"/>
    </source>
</evidence>
<dbReference type="NCBIfam" id="TIGR02727">
    <property type="entry name" value="MTHFS_bact"/>
    <property type="match status" value="1"/>
</dbReference>
<evidence type="ECO:0000256" key="5">
    <source>
        <dbReference type="RuleBase" id="RU361279"/>
    </source>
</evidence>
<reference evidence="6 7" key="1">
    <citation type="submission" date="2019-02" db="EMBL/GenBank/DDBJ databases">
        <title>Genomic Encyclopedia of Type Strains, Phase IV (KMG-IV): sequencing the most valuable type-strain genomes for metagenomic binning, comparative biology and taxonomic classification.</title>
        <authorList>
            <person name="Goeker M."/>
        </authorList>
    </citation>
    <scope>NUCLEOTIDE SEQUENCE [LARGE SCALE GENOMIC DNA]</scope>
    <source>
        <strain evidence="6 7">DSM 18116</strain>
    </source>
</reference>
<keyword evidence="5" id="KW-0460">Magnesium</keyword>
<evidence type="ECO:0000313" key="7">
    <source>
        <dbReference type="Proteomes" id="UP000293874"/>
    </source>
</evidence>
<dbReference type="PIRSF" id="PIRSF006806">
    <property type="entry name" value="FTHF_cligase"/>
    <property type="match status" value="1"/>
</dbReference>
<dbReference type="PANTHER" id="PTHR23407">
    <property type="entry name" value="ATPASE INHIBITOR/5-FORMYLTETRAHYDROFOLATE CYCLO-LIGASE"/>
    <property type="match status" value="1"/>
</dbReference>
<feature type="binding site" evidence="4">
    <location>
        <begin position="134"/>
        <end position="142"/>
    </location>
    <ligand>
        <name>ATP</name>
        <dbReference type="ChEBI" id="CHEBI:30616"/>
    </ligand>
</feature>
<evidence type="ECO:0000313" key="6">
    <source>
        <dbReference type="EMBL" id="RZS75165.1"/>
    </source>
</evidence>
<sequence length="189" mass="22046">MIKSTVRKEYLQRRLDLQEEELQQQIALMAFNFKKLELPAVKFLLSYFPLANRREFDISVCEDILKKQYPTMQVAWPRLEVDSSDMEACLVEKGGLFLKNKFNILEPISGVVIPPEQIDMVFVPLVAFEARGYRVGYGKGYYDRYLARCRPDALKIGFSFFGPVDAIEDINEFDVPLNFCITPFRIYEF</sequence>
<dbReference type="GO" id="GO:0030272">
    <property type="term" value="F:5-formyltetrahydrofolate cyclo-ligase activity"/>
    <property type="evidence" value="ECO:0007669"/>
    <property type="project" value="UniProtKB-EC"/>
</dbReference>
<dbReference type="Gene3D" id="3.40.50.10420">
    <property type="entry name" value="NagB/RpiA/CoA transferase-like"/>
    <property type="match status" value="1"/>
</dbReference>
<keyword evidence="5" id="KW-0479">Metal-binding</keyword>
<dbReference type="EC" id="6.3.3.2" evidence="5"/>